<dbReference type="PANTHER" id="PTHR43686:SF1">
    <property type="entry name" value="AMINOTRAN_5 DOMAIN-CONTAINING PROTEIN"/>
    <property type="match status" value="1"/>
</dbReference>
<dbReference type="STRING" id="1122206.SAMN02745753_00104"/>
<dbReference type="Gene3D" id="3.40.640.10">
    <property type="entry name" value="Type I PLP-dependent aspartate aminotransferase-like (Major domain)"/>
    <property type="match status" value="1"/>
</dbReference>
<evidence type="ECO:0000256" key="2">
    <source>
        <dbReference type="SAM" id="MobiDB-lite"/>
    </source>
</evidence>
<keyword evidence="5" id="KW-1185">Reference proteome</keyword>
<proteinExistence type="predicted"/>
<feature type="compositionally biased region" description="Polar residues" evidence="2">
    <location>
        <begin position="8"/>
        <end position="24"/>
    </location>
</feature>
<evidence type="ECO:0000259" key="3">
    <source>
        <dbReference type="Pfam" id="PF00266"/>
    </source>
</evidence>
<keyword evidence="4" id="KW-0456">Lyase</keyword>
<keyword evidence="1" id="KW-0663">Pyridoxal phosphate</keyword>
<feature type="domain" description="Aminotransferase class V" evidence="3">
    <location>
        <begin position="59"/>
        <end position="420"/>
    </location>
</feature>
<dbReference type="GO" id="GO:0016829">
    <property type="term" value="F:lyase activity"/>
    <property type="evidence" value="ECO:0007669"/>
    <property type="project" value="UniProtKB-KW"/>
</dbReference>
<reference evidence="5" key="1">
    <citation type="submission" date="2016-11" db="EMBL/GenBank/DDBJ databases">
        <authorList>
            <person name="Varghese N."/>
            <person name="Submissions S."/>
        </authorList>
    </citation>
    <scope>NUCLEOTIDE SEQUENCE [LARGE SCALE GENOMIC DNA]</scope>
    <source>
        <strain evidence="5">DSM 16579</strain>
    </source>
</reference>
<dbReference type="Proteomes" id="UP000184517">
    <property type="component" value="Unassembled WGS sequence"/>
</dbReference>
<dbReference type="InterPro" id="IPR015422">
    <property type="entry name" value="PyrdxlP-dep_Trfase_small"/>
</dbReference>
<accession>A0A1M4SRQ1</accession>
<gene>
    <name evidence="4" type="ORF">SAMN02745753_00104</name>
</gene>
<protein>
    <submittedName>
        <fullName evidence="4">Selenocysteine lyase/Cysteine desulfurase</fullName>
    </submittedName>
</protein>
<dbReference type="InterPro" id="IPR000192">
    <property type="entry name" value="Aminotrans_V_dom"/>
</dbReference>
<dbReference type="OrthoDB" id="9804366at2"/>
<name>A0A1M4SRQ1_9GAMM</name>
<evidence type="ECO:0000313" key="4">
    <source>
        <dbReference type="EMBL" id="SHE34855.1"/>
    </source>
</evidence>
<dbReference type="SUPFAM" id="SSF53383">
    <property type="entry name" value="PLP-dependent transferases"/>
    <property type="match status" value="1"/>
</dbReference>
<dbReference type="InterPro" id="IPR015424">
    <property type="entry name" value="PyrdxlP-dep_Trfase"/>
</dbReference>
<feature type="region of interest" description="Disordered" evidence="2">
    <location>
        <begin position="1"/>
        <end position="24"/>
    </location>
</feature>
<dbReference type="InterPro" id="IPR015421">
    <property type="entry name" value="PyrdxlP-dep_Trfase_major"/>
</dbReference>
<dbReference type="PANTHER" id="PTHR43686">
    <property type="entry name" value="SULFURTRANSFERASE-RELATED"/>
    <property type="match status" value="1"/>
</dbReference>
<dbReference type="Gene3D" id="3.90.1150.10">
    <property type="entry name" value="Aspartate Aminotransferase, domain 1"/>
    <property type="match status" value="1"/>
</dbReference>
<dbReference type="AlphaFoldDB" id="A0A1M4SRQ1"/>
<dbReference type="Pfam" id="PF00266">
    <property type="entry name" value="Aminotran_5"/>
    <property type="match status" value="1"/>
</dbReference>
<evidence type="ECO:0000256" key="1">
    <source>
        <dbReference type="ARBA" id="ARBA00022898"/>
    </source>
</evidence>
<dbReference type="EMBL" id="FQVF01000002">
    <property type="protein sequence ID" value="SHE34855.1"/>
    <property type="molecule type" value="Genomic_DNA"/>
</dbReference>
<sequence>MSIAAAESTLNQSETNLRTENQSTKALSNEEALFAHIRDGIIGKNTQINTPFGARTLTYADYTASGRSLDFIEDAIRQNVLPLYANTHTEANATGQQTTAFREQARQQIRDAVNASAEDLVIFCGSGATSAINTLISQLGLRQLSESDKSEICVFIGPYEHHSNELPWRELGIEVIRIPESKDGGVCLISLEEQLQAKQNKRLIGSFSAASNVTGILCDQDAITTLLHRYNALAFWDFAAAAPYVALDMNPSADQALAKDAIFFSTHKFIGGPGTSGILIVKKAIITNPKPSLIGGGTVSFVTPEDHTFLPIGERREEGGTPGILESIRAGLVFQLKQAVGDKTIEAREHELVQLIDKYWHDHPNIERLGHADAARLSITAFRIKTDFGYLHHGFVTAVLNDVFGIQVRGGCSCAGPYGHQLLGIDKTESERIQEAMRKGEKLVKPGWVRFNLNYFLDDAEAMFILDAIDFVAKHGTTLLPYYAYDQGTDLWRFQGKSTKAKSLNELLLLQTKVQHPKAEPKPSQTEDRNTYLTRAEEIIKDCLAGKFTAQPQPFNKEFNDIKRFVLAEDLV</sequence>
<dbReference type="RefSeq" id="WP_072837780.1">
    <property type="nucleotide sequence ID" value="NZ_FQVF01000002.1"/>
</dbReference>
<evidence type="ECO:0000313" key="5">
    <source>
        <dbReference type="Proteomes" id="UP000184517"/>
    </source>
</evidence>
<organism evidence="4 5">
    <name type="scientific">Marinomonas polaris DSM 16579</name>
    <dbReference type="NCBI Taxonomy" id="1122206"/>
    <lineage>
        <taxon>Bacteria</taxon>
        <taxon>Pseudomonadati</taxon>
        <taxon>Pseudomonadota</taxon>
        <taxon>Gammaproteobacteria</taxon>
        <taxon>Oceanospirillales</taxon>
        <taxon>Oceanospirillaceae</taxon>
        <taxon>Marinomonas</taxon>
    </lineage>
</organism>